<name>A0A6J5MAG7_9CAUD</name>
<evidence type="ECO:0000259" key="6">
    <source>
        <dbReference type="PROSITE" id="PS50163"/>
    </source>
</evidence>
<evidence type="ECO:0000256" key="1">
    <source>
        <dbReference type="ARBA" id="ARBA00009391"/>
    </source>
</evidence>
<accession>A0A6J5MAG7</accession>
<dbReference type="GO" id="GO:0005524">
    <property type="term" value="F:ATP binding"/>
    <property type="evidence" value="ECO:0007669"/>
    <property type="project" value="UniProtKB-KW"/>
</dbReference>
<sequence>MSLLDKLKKNSTIKDTAVLSQSKFFTKKDMITTSVPAINIALSGRIDGGLTPGLTMFAGPSKHFKTLFSLICAKAYLDKYSDAVLLFYDSEFGTPQAYFTSVGIDMERVIHTPLTDIEQLKFDAMQQLQGLERDDHLIIVIDSIGNMASKKEVEDALDGKSVADMSRAKQLKSLFRMITPHLTLKDIPMVVVNHTYMEIGLFPKAIVGGGTGSYYSADNIYIIGRQQEKTGTEITGYNFIINVEKSRHVREKSKIPVEVSFTGGISRWSGLLDIALESGHVIKPSNGWYTRVNGETGEIEDKKWRQKDTDSKEFWLQVLQDKTFSDWIKNRYQVAHGNMLTEVDDVADVLDAIVDEGDE</sequence>
<comment type="similarity">
    <text evidence="1">Belongs to the RecA family.</text>
</comment>
<evidence type="ECO:0000256" key="3">
    <source>
        <dbReference type="ARBA" id="ARBA00022840"/>
    </source>
</evidence>
<dbReference type="InterPro" id="IPR020587">
    <property type="entry name" value="RecA_monomer-monomer_interface"/>
</dbReference>
<dbReference type="GO" id="GO:0003697">
    <property type="term" value="F:single-stranded DNA binding"/>
    <property type="evidence" value="ECO:0007669"/>
    <property type="project" value="InterPro"/>
</dbReference>
<keyword evidence="2" id="KW-0547">Nucleotide-binding</keyword>
<dbReference type="InterPro" id="IPR049428">
    <property type="entry name" value="RecA-like_N"/>
</dbReference>
<dbReference type="GO" id="GO:0006310">
    <property type="term" value="P:DNA recombination"/>
    <property type="evidence" value="ECO:0007669"/>
    <property type="project" value="UniProtKB-KW"/>
</dbReference>
<dbReference type="PROSITE" id="PS50162">
    <property type="entry name" value="RECA_2"/>
    <property type="match status" value="1"/>
</dbReference>
<evidence type="ECO:0000256" key="4">
    <source>
        <dbReference type="ARBA" id="ARBA00023172"/>
    </source>
</evidence>
<dbReference type="InterPro" id="IPR013765">
    <property type="entry name" value="DNA_recomb/repair_RecA"/>
</dbReference>
<gene>
    <name evidence="7" type="ORF">UFOVP447_221</name>
</gene>
<organism evidence="7">
    <name type="scientific">uncultured Caudovirales phage</name>
    <dbReference type="NCBI Taxonomy" id="2100421"/>
    <lineage>
        <taxon>Viruses</taxon>
        <taxon>Duplodnaviria</taxon>
        <taxon>Heunggongvirae</taxon>
        <taxon>Uroviricota</taxon>
        <taxon>Caudoviricetes</taxon>
        <taxon>Peduoviridae</taxon>
        <taxon>Maltschvirus</taxon>
        <taxon>Maltschvirus maltsch</taxon>
    </lineage>
</organism>
<dbReference type="PANTHER" id="PTHR45900">
    <property type="entry name" value="RECA"/>
    <property type="match status" value="1"/>
</dbReference>
<dbReference type="SUPFAM" id="SSF52540">
    <property type="entry name" value="P-loop containing nucleoside triphosphate hydrolases"/>
    <property type="match status" value="1"/>
</dbReference>
<keyword evidence="4" id="KW-0233">DNA recombination</keyword>
<dbReference type="Pfam" id="PF00154">
    <property type="entry name" value="RecA_N"/>
    <property type="match status" value="1"/>
</dbReference>
<dbReference type="PANTHER" id="PTHR45900:SF1">
    <property type="entry name" value="MITOCHONDRIAL DNA REPAIR PROTEIN RECA HOMOLOG-RELATED"/>
    <property type="match status" value="1"/>
</dbReference>
<dbReference type="Pfam" id="PF21134">
    <property type="entry name" value="T4_UVSX_C"/>
    <property type="match status" value="1"/>
</dbReference>
<evidence type="ECO:0000256" key="2">
    <source>
        <dbReference type="ARBA" id="ARBA00022741"/>
    </source>
</evidence>
<dbReference type="InterPro" id="IPR027417">
    <property type="entry name" value="P-loop_NTPase"/>
</dbReference>
<dbReference type="GO" id="GO:0006281">
    <property type="term" value="P:DNA repair"/>
    <property type="evidence" value="ECO:0007669"/>
    <property type="project" value="InterPro"/>
</dbReference>
<dbReference type="EMBL" id="LR796423">
    <property type="protein sequence ID" value="CAB4143734.1"/>
    <property type="molecule type" value="Genomic_DNA"/>
</dbReference>
<evidence type="ECO:0000259" key="5">
    <source>
        <dbReference type="PROSITE" id="PS50162"/>
    </source>
</evidence>
<keyword evidence="3" id="KW-0067">ATP-binding</keyword>
<protein>
    <submittedName>
        <fullName evidence="7">RecA RecA/RadA recombinase</fullName>
    </submittedName>
</protein>
<evidence type="ECO:0000313" key="7">
    <source>
        <dbReference type="EMBL" id="CAB4143734.1"/>
    </source>
</evidence>
<dbReference type="Gene3D" id="3.40.50.300">
    <property type="entry name" value="P-loop containing nucleotide triphosphate hydrolases"/>
    <property type="match status" value="1"/>
</dbReference>
<reference evidence="7" key="1">
    <citation type="submission" date="2020-04" db="EMBL/GenBank/DDBJ databases">
        <authorList>
            <person name="Chiriac C."/>
            <person name="Salcher M."/>
            <person name="Ghai R."/>
            <person name="Kavagutti S V."/>
        </authorList>
    </citation>
    <scope>NUCLEOTIDE SEQUENCE</scope>
</reference>
<dbReference type="InterPro" id="IPR049047">
    <property type="entry name" value="T4_UVSX-like_C"/>
</dbReference>
<dbReference type="GO" id="GO:0140664">
    <property type="term" value="F:ATP-dependent DNA damage sensor activity"/>
    <property type="evidence" value="ECO:0007669"/>
    <property type="project" value="InterPro"/>
</dbReference>
<dbReference type="InterPro" id="IPR020588">
    <property type="entry name" value="RecA_ATP-bd"/>
</dbReference>
<feature type="domain" description="RecA family profile 2" evidence="6">
    <location>
        <begin position="200"/>
        <end position="267"/>
    </location>
</feature>
<proteinExistence type="inferred from homology"/>
<feature type="domain" description="RecA family profile 1" evidence="5">
    <location>
        <begin position="27"/>
        <end position="195"/>
    </location>
</feature>
<dbReference type="PROSITE" id="PS50163">
    <property type="entry name" value="RECA_3"/>
    <property type="match status" value="1"/>
</dbReference>